<gene>
    <name evidence="1" type="ORF">DFH08DRAFT_680779</name>
</gene>
<evidence type="ECO:0000313" key="2">
    <source>
        <dbReference type="Proteomes" id="UP001218218"/>
    </source>
</evidence>
<dbReference type="EMBL" id="JARIHO010000003">
    <property type="protein sequence ID" value="KAJ7363854.1"/>
    <property type="molecule type" value="Genomic_DNA"/>
</dbReference>
<keyword evidence="2" id="KW-1185">Reference proteome</keyword>
<accession>A0AAD7AP75</accession>
<organism evidence="1 2">
    <name type="scientific">Mycena albidolilacea</name>
    <dbReference type="NCBI Taxonomy" id="1033008"/>
    <lineage>
        <taxon>Eukaryota</taxon>
        <taxon>Fungi</taxon>
        <taxon>Dikarya</taxon>
        <taxon>Basidiomycota</taxon>
        <taxon>Agaricomycotina</taxon>
        <taxon>Agaricomycetes</taxon>
        <taxon>Agaricomycetidae</taxon>
        <taxon>Agaricales</taxon>
        <taxon>Marasmiineae</taxon>
        <taxon>Mycenaceae</taxon>
        <taxon>Mycena</taxon>
    </lineage>
</organism>
<proteinExistence type="predicted"/>
<dbReference type="AlphaFoldDB" id="A0AAD7AP75"/>
<name>A0AAD7AP75_9AGAR</name>
<sequence length="177" mass="20795">MKPVVAKPAPKEWVLKAKALLEEKAFDGPWPRLVEQWYWCEESKSFVSPVSFLHARYREGKLTVTGQPKGHPAKLQPAQVGAWVQRARQCTPDIWDVEAFRKTWTDWWRDINPPWRKAITPMPRTDGDWVLLDLPGPNGFLNVLVCLKWWRERLEQELPAWREGVEDVLWVLERMNG</sequence>
<reference evidence="1" key="1">
    <citation type="submission" date="2023-03" db="EMBL/GenBank/DDBJ databases">
        <title>Massive genome expansion in bonnet fungi (Mycena s.s.) driven by repeated elements and novel gene families across ecological guilds.</title>
        <authorList>
            <consortium name="Lawrence Berkeley National Laboratory"/>
            <person name="Harder C.B."/>
            <person name="Miyauchi S."/>
            <person name="Viragh M."/>
            <person name="Kuo A."/>
            <person name="Thoen E."/>
            <person name="Andreopoulos B."/>
            <person name="Lu D."/>
            <person name="Skrede I."/>
            <person name="Drula E."/>
            <person name="Henrissat B."/>
            <person name="Morin E."/>
            <person name="Kohler A."/>
            <person name="Barry K."/>
            <person name="LaButti K."/>
            <person name="Morin E."/>
            <person name="Salamov A."/>
            <person name="Lipzen A."/>
            <person name="Mereny Z."/>
            <person name="Hegedus B."/>
            <person name="Baldrian P."/>
            <person name="Stursova M."/>
            <person name="Weitz H."/>
            <person name="Taylor A."/>
            <person name="Grigoriev I.V."/>
            <person name="Nagy L.G."/>
            <person name="Martin F."/>
            <person name="Kauserud H."/>
        </authorList>
    </citation>
    <scope>NUCLEOTIDE SEQUENCE</scope>
    <source>
        <strain evidence="1">CBHHK002</strain>
    </source>
</reference>
<protein>
    <submittedName>
        <fullName evidence="1">Uncharacterized protein</fullName>
    </submittedName>
</protein>
<evidence type="ECO:0000313" key="1">
    <source>
        <dbReference type="EMBL" id="KAJ7363854.1"/>
    </source>
</evidence>
<comment type="caution">
    <text evidence="1">The sequence shown here is derived from an EMBL/GenBank/DDBJ whole genome shotgun (WGS) entry which is preliminary data.</text>
</comment>
<dbReference type="Proteomes" id="UP001218218">
    <property type="component" value="Unassembled WGS sequence"/>
</dbReference>